<organism evidence="1 2">
    <name type="scientific">Niallia circulans</name>
    <name type="common">Bacillus circulans</name>
    <dbReference type="NCBI Taxonomy" id="1397"/>
    <lineage>
        <taxon>Bacteria</taxon>
        <taxon>Bacillati</taxon>
        <taxon>Bacillota</taxon>
        <taxon>Bacilli</taxon>
        <taxon>Bacillales</taxon>
        <taxon>Bacillaceae</taxon>
        <taxon>Niallia</taxon>
    </lineage>
</organism>
<proteinExistence type="predicted"/>
<dbReference type="AlphaFoldDB" id="A0A0J1HYY0"/>
<reference evidence="1 2" key="1">
    <citation type="submission" date="2015-05" db="EMBL/GenBank/DDBJ databases">
        <title>Whole genome sequence and identification of bacterial endophytes from Costus igneus.</title>
        <authorList>
            <person name="Lee Y.P."/>
            <person name="Gan H.M."/>
            <person name="Eng W."/>
            <person name="Wheatley M.S."/>
            <person name="Caraballo A."/>
            <person name="Polter S."/>
            <person name="Savka M.A."/>
            <person name="Hudson A.O."/>
        </authorList>
    </citation>
    <scope>NUCLEOTIDE SEQUENCE [LARGE SCALE GENOMIC DNA]</scope>
    <source>
        <strain evidence="1 2">RIT379</strain>
    </source>
</reference>
<keyword evidence="2" id="KW-1185">Reference proteome</keyword>
<dbReference type="RefSeq" id="WP_047944657.1">
    <property type="nucleotide sequence ID" value="NZ_CP053989.1"/>
</dbReference>
<evidence type="ECO:0000313" key="2">
    <source>
        <dbReference type="Proteomes" id="UP000036045"/>
    </source>
</evidence>
<protein>
    <submittedName>
        <fullName evidence="1">Uncharacterized protein</fullName>
    </submittedName>
</protein>
<name>A0A0J1HYY0_NIACI</name>
<dbReference type="Pfam" id="PF25753">
    <property type="entry name" value="SF0329"/>
    <property type="match status" value="1"/>
</dbReference>
<dbReference type="Proteomes" id="UP000036045">
    <property type="component" value="Unassembled WGS sequence"/>
</dbReference>
<accession>A0A0J1HYY0</accession>
<comment type="caution">
    <text evidence="1">The sequence shown here is derived from an EMBL/GenBank/DDBJ whole genome shotgun (WGS) entry which is preliminary data.</text>
</comment>
<dbReference type="EMBL" id="LDPH01000042">
    <property type="protein sequence ID" value="KLV18906.1"/>
    <property type="molecule type" value="Genomic_DNA"/>
</dbReference>
<dbReference type="PATRIC" id="fig|1397.4.peg.4310"/>
<sequence>MHNKQWSKVKKKLESYICHCLKNRVDFYLTNYRRTHDQTGRAFIIVDNKEVLNMCSIIAEKAVVKKEDEIRNTQNIRYDVDNYEQNRDIQRQAAELVMAEGIFAQYDFFDAVEEFLRLPIELALKSDNMVIKILSLIDRRVGKRTLQKIKDSIHEEKDIVQYFFQLRYEAEGLKKKYLYARD</sequence>
<gene>
    <name evidence="1" type="ORF">ABW02_24005</name>
</gene>
<dbReference type="InterPro" id="IPR057955">
    <property type="entry name" value="SF0329-like"/>
</dbReference>
<dbReference type="GeneID" id="56348009"/>
<dbReference type="OrthoDB" id="9815878at2"/>
<evidence type="ECO:0000313" key="1">
    <source>
        <dbReference type="EMBL" id="KLV18906.1"/>
    </source>
</evidence>